<dbReference type="PANTHER" id="PTHR21432">
    <property type="entry name" value="ACETYL-COA HYDROLASE-RELATED"/>
    <property type="match status" value="1"/>
</dbReference>
<dbReference type="EMBL" id="CP067134">
    <property type="protein sequence ID" value="WCR10663.1"/>
    <property type="molecule type" value="Genomic_DNA"/>
</dbReference>
<evidence type="ECO:0000259" key="1">
    <source>
        <dbReference type="Pfam" id="PF13336"/>
    </source>
</evidence>
<organism evidence="2 3">
    <name type="scientific">Paracoccus stylophorae</name>
    <dbReference type="NCBI Taxonomy" id="659350"/>
    <lineage>
        <taxon>Bacteria</taxon>
        <taxon>Pseudomonadati</taxon>
        <taxon>Pseudomonadota</taxon>
        <taxon>Alphaproteobacteria</taxon>
        <taxon>Rhodobacterales</taxon>
        <taxon>Paracoccaceae</taxon>
        <taxon>Paracoccus</taxon>
    </lineage>
</organism>
<dbReference type="InterPro" id="IPR037171">
    <property type="entry name" value="NagB/RpiA_transferase-like"/>
</dbReference>
<dbReference type="InterPro" id="IPR046433">
    <property type="entry name" value="ActCoA_hydro"/>
</dbReference>
<dbReference type="Pfam" id="PF13336">
    <property type="entry name" value="AcetylCoA_hyd_C"/>
    <property type="match status" value="1"/>
</dbReference>
<keyword evidence="3" id="KW-1185">Reference proteome</keyword>
<dbReference type="PANTHER" id="PTHR21432:SF20">
    <property type="entry name" value="ACETYL-COA HYDROLASE"/>
    <property type="match status" value="1"/>
</dbReference>
<feature type="domain" description="Acetyl-CoA hydrolase/transferase C-terminal" evidence="1">
    <location>
        <begin position="329"/>
        <end position="489"/>
    </location>
</feature>
<dbReference type="Gene3D" id="3.40.1080.20">
    <property type="entry name" value="Acetyl-CoA hydrolase/transferase C-terminal domain"/>
    <property type="match status" value="1"/>
</dbReference>
<protein>
    <recommendedName>
        <fullName evidence="1">Acetyl-CoA hydrolase/transferase C-terminal domain-containing protein</fullName>
    </recommendedName>
</protein>
<evidence type="ECO:0000313" key="3">
    <source>
        <dbReference type="Proteomes" id="UP001218412"/>
    </source>
</evidence>
<dbReference type="Proteomes" id="UP001218412">
    <property type="component" value="Chromosome"/>
</dbReference>
<gene>
    <name evidence="2" type="ORF">JHW45_16750</name>
</gene>
<accession>A0ABY7SUQ6</accession>
<dbReference type="Gene3D" id="3.30.750.70">
    <property type="entry name" value="4-hydroxybutyrate coenzyme like domains"/>
    <property type="match status" value="1"/>
</dbReference>
<proteinExistence type="predicted"/>
<dbReference type="Gene3D" id="3.40.1080.10">
    <property type="entry name" value="Glutaconate Coenzyme A-transferase"/>
    <property type="match status" value="1"/>
</dbReference>
<evidence type="ECO:0000313" key="2">
    <source>
        <dbReference type="EMBL" id="WCR10663.1"/>
    </source>
</evidence>
<sequence>MIRLDDPDAAARQIVERTVGEIRLAVPLGLGKPVSLVNALVRRACDDPGIRLSIFTALTLERPRPSSDLERRFLAPAMDRLFGAYPAVLYVDLLRRGKLPDNITVNEFFFQAGNWLDVNRAQQSYISVNYTDALDVLIARRPNVIAQLVPEREGRVSLSSNTDISADLFRLRAEGRMDFLAVAEINPQLPFLQGEGAVLDCEDFALILDQPAPFELFSAVKRPVNDASHAIGLHVSRLVKDGGTLQIGIGSVGDAVANALRLRHQGRADGIQQACPFPVRQDAGGRFDQGLYAVTEMLVGGLLALFQDGIVKRKVDGRAIHAGFFVESRDFYRSLREMPEDRRDLIGMMPVSFTNQIRGDEAARRAARRDARFVNEAMKVSLLGDVMSDSVADGQVVSGVGGQYDFVAQAFALPGAHAIIALPATRRSGARLDSNICWQVDSVTIPRHLRDIVVTEYGIADLRGRSDAGVIARLIAIADSRFQPDLIARAMAAGKLPRDFRLPDAAQRNLPDTVSGWLDPWRADLPAFPLGTDFSEIERDLLPALRILERLSPSVGGKARLALAALRARPHPQEGRAMTRMGFAPGFPTSLTALALRGALRLSAEARPRTWPR</sequence>
<dbReference type="RefSeq" id="WP_272858730.1">
    <property type="nucleotide sequence ID" value="NZ_CP067134.1"/>
</dbReference>
<dbReference type="SUPFAM" id="SSF100950">
    <property type="entry name" value="NagB/RpiA/CoA transferase-like"/>
    <property type="match status" value="1"/>
</dbReference>
<name>A0ABY7SUQ6_9RHOB</name>
<dbReference type="InterPro" id="IPR038460">
    <property type="entry name" value="AcetylCoA_hyd_C_sf"/>
</dbReference>
<reference evidence="2 3" key="1">
    <citation type="submission" date="2021-01" db="EMBL/GenBank/DDBJ databases">
        <title>Biogeographic distribution of Paracoccus.</title>
        <authorList>
            <person name="Hollensteiner J."/>
            <person name="Leineberger J."/>
            <person name="Brinkhoff T."/>
            <person name="Daniel R."/>
        </authorList>
    </citation>
    <scope>NUCLEOTIDE SEQUENCE [LARGE SCALE GENOMIC DNA]</scope>
    <source>
        <strain evidence="2 3">LMG25392</strain>
    </source>
</reference>
<dbReference type="InterPro" id="IPR026888">
    <property type="entry name" value="AcetylCoA_hyd_C"/>
</dbReference>